<dbReference type="OrthoDB" id="1447403at2"/>
<protein>
    <submittedName>
        <fullName evidence="1">Uncharacterized protein</fullName>
    </submittedName>
</protein>
<evidence type="ECO:0000313" key="2">
    <source>
        <dbReference type="Proteomes" id="UP000468735"/>
    </source>
</evidence>
<comment type="caution">
    <text evidence="1">The sequence shown here is derived from an EMBL/GenBank/DDBJ whole genome shotgun (WGS) entry which is preliminary data.</text>
</comment>
<name>A0A6H9YXB0_9ACTN</name>
<organism evidence="1 2">
    <name type="scientific">Actinomadura rudentiformis</name>
    <dbReference type="NCBI Taxonomy" id="359158"/>
    <lineage>
        <taxon>Bacteria</taxon>
        <taxon>Bacillati</taxon>
        <taxon>Actinomycetota</taxon>
        <taxon>Actinomycetes</taxon>
        <taxon>Streptosporangiales</taxon>
        <taxon>Thermomonosporaceae</taxon>
        <taxon>Actinomadura</taxon>
    </lineage>
</organism>
<keyword evidence="2" id="KW-1185">Reference proteome</keyword>
<gene>
    <name evidence="1" type="ORF">F8566_03920</name>
</gene>
<proteinExistence type="predicted"/>
<sequence>MRAVETIEMVDVWRRVIVGDEKSWVLFENGTCVILMEPEEDLAAQATEILREYGPVHPGSEAGDFGTIDLEAAPGWVVYGHHNDVLTYVSPEEVESPEDVMIGLLGRSKRDQDGRGLTVVHVEDKRPDR</sequence>
<reference evidence="1 2" key="1">
    <citation type="submission" date="2019-09" db="EMBL/GenBank/DDBJ databases">
        <title>Actinomadura physcomitrii sp. nov., a novel actinomycete isolated from moss [Physcomitrium sphaericum (Ludw) Fuernr].</title>
        <authorList>
            <person name="Zhuang X."/>
            <person name="Liu C."/>
        </authorList>
    </citation>
    <scope>NUCLEOTIDE SEQUENCE [LARGE SCALE GENOMIC DNA]</scope>
    <source>
        <strain evidence="1 2">HMC1</strain>
    </source>
</reference>
<dbReference type="EMBL" id="WBMT01000002">
    <property type="protein sequence ID" value="KAB2351857.1"/>
    <property type="molecule type" value="Genomic_DNA"/>
</dbReference>
<dbReference type="AlphaFoldDB" id="A0A6H9YXB0"/>
<accession>A0A6H9YXB0</accession>
<evidence type="ECO:0000313" key="1">
    <source>
        <dbReference type="EMBL" id="KAB2351857.1"/>
    </source>
</evidence>
<dbReference type="Proteomes" id="UP000468735">
    <property type="component" value="Unassembled WGS sequence"/>
</dbReference>